<keyword evidence="3" id="KW-1185">Reference proteome</keyword>
<dbReference type="Proteomes" id="UP000295818">
    <property type="component" value="Unassembled WGS sequence"/>
</dbReference>
<protein>
    <submittedName>
        <fullName evidence="2">Uncharacterized protein</fullName>
    </submittedName>
</protein>
<evidence type="ECO:0000256" key="1">
    <source>
        <dbReference type="SAM" id="MobiDB-lite"/>
    </source>
</evidence>
<feature type="compositionally biased region" description="Pro residues" evidence="1">
    <location>
        <begin position="1"/>
        <end position="10"/>
    </location>
</feature>
<organism evidence="2 3">
    <name type="scientific">Kribbella orskensis</name>
    <dbReference type="NCBI Taxonomy" id="2512216"/>
    <lineage>
        <taxon>Bacteria</taxon>
        <taxon>Bacillati</taxon>
        <taxon>Actinomycetota</taxon>
        <taxon>Actinomycetes</taxon>
        <taxon>Propionibacteriales</taxon>
        <taxon>Kribbellaceae</taxon>
        <taxon>Kribbella</taxon>
    </lineage>
</organism>
<feature type="region of interest" description="Disordered" evidence="1">
    <location>
        <begin position="1"/>
        <end position="22"/>
    </location>
</feature>
<accession>A0ABY2BQ29</accession>
<proteinExistence type="predicted"/>
<evidence type="ECO:0000313" key="2">
    <source>
        <dbReference type="EMBL" id="TCO27403.1"/>
    </source>
</evidence>
<dbReference type="RefSeq" id="WP_132190135.1">
    <property type="nucleotide sequence ID" value="NZ_SLWM01000003.1"/>
</dbReference>
<sequence>MASQPIPPRAGRPAPEEMRSSVSPALRAGLQRWLGDWLVGNADAQGRAVLVAIGLDLDFEGRTDWAFGEILSHADQGDDELLDAVHVTLGVLASGPTTLRAPPHLEVARLLAVGRSAWSATEEGLVHRADPTAQAAFELATSIPGSVSTELTEAWEKAHARQSKPGDAWDHAIKAVEAVLIPIVLPPTQIKPNLGHVLGQLRQLRGQTELWTLGVRGQSRDNSIQPLVSMLTLLWPDPNRHGSPNPEPPATPEEGRVMANLATTIVQWARDGLITRR</sequence>
<reference evidence="2 3" key="1">
    <citation type="journal article" date="2015" name="Stand. Genomic Sci.">
        <title>Genomic Encyclopedia of Bacterial and Archaeal Type Strains, Phase III: the genomes of soil and plant-associated and newly described type strains.</title>
        <authorList>
            <person name="Whitman W.B."/>
            <person name="Woyke T."/>
            <person name="Klenk H.P."/>
            <person name="Zhou Y."/>
            <person name="Lilburn T.G."/>
            <person name="Beck B.J."/>
            <person name="De Vos P."/>
            <person name="Vandamme P."/>
            <person name="Eisen J.A."/>
            <person name="Garrity G."/>
            <person name="Hugenholtz P."/>
            <person name="Kyrpides N.C."/>
        </authorList>
    </citation>
    <scope>NUCLEOTIDE SEQUENCE [LARGE SCALE GENOMIC DNA]</scope>
    <source>
        <strain evidence="2 3">VKM Ac-2538</strain>
    </source>
</reference>
<comment type="caution">
    <text evidence="2">The sequence shown here is derived from an EMBL/GenBank/DDBJ whole genome shotgun (WGS) entry which is preliminary data.</text>
</comment>
<name>A0ABY2BQ29_9ACTN</name>
<dbReference type="EMBL" id="SLWM01000003">
    <property type="protein sequence ID" value="TCO27403.1"/>
    <property type="molecule type" value="Genomic_DNA"/>
</dbReference>
<evidence type="ECO:0000313" key="3">
    <source>
        <dbReference type="Proteomes" id="UP000295818"/>
    </source>
</evidence>
<gene>
    <name evidence="2" type="ORF">EV644_103100</name>
</gene>